<accession>A0ABT2CDP7</accession>
<comment type="caution">
    <text evidence="3">The sequence shown here is derived from an EMBL/GenBank/DDBJ whole genome shotgun (WGS) entry which is preliminary data.</text>
</comment>
<dbReference type="Pfam" id="PF00583">
    <property type="entry name" value="Acetyltransf_1"/>
    <property type="match status" value="1"/>
</dbReference>
<dbReference type="InterPro" id="IPR000182">
    <property type="entry name" value="GNAT_dom"/>
</dbReference>
<dbReference type="SUPFAM" id="SSF55729">
    <property type="entry name" value="Acyl-CoA N-acyltransferases (Nat)"/>
    <property type="match status" value="1"/>
</dbReference>
<dbReference type="Gene3D" id="3.40.630.30">
    <property type="match status" value="1"/>
</dbReference>
<keyword evidence="4" id="KW-1185">Reference proteome</keyword>
<organism evidence="3 4">
    <name type="scientific">Streptomyces pyxinae</name>
    <dbReference type="NCBI Taxonomy" id="2970734"/>
    <lineage>
        <taxon>Bacteria</taxon>
        <taxon>Bacillati</taxon>
        <taxon>Actinomycetota</taxon>
        <taxon>Actinomycetes</taxon>
        <taxon>Kitasatosporales</taxon>
        <taxon>Streptomycetaceae</taxon>
        <taxon>Streptomyces</taxon>
    </lineage>
</organism>
<dbReference type="Proteomes" id="UP001431313">
    <property type="component" value="Unassembled WGS sequence"/>
</dbReference>
<dbReference type="PROSITE" id="PS51186">
    <property type="entry name" value="GNAT"/>
    <property type="match status" value="1"/>
</dbReference>
<feature type="region of interest" description="Disordered" evidence="1">
    <location>
        <begin position="1"/>
        <end position="21"/>
    </location>
</feature>
<proteinExistence type="predicted"/>
<feature type="domain" description="N-acetyltransferase" evidence="2">
    <location>
        <begin position="26"/>
        <end position="189"/>
    </location>
</feature>
<dbReference type="RefSeq" id="WP_258786362.1">
    <property type="nucleotide sequence ID" value="NZ_JANUGQ010000004.1"/>
</dbReference>
<name>A0ABT2CDP7_9ACTN</name>
<evidence type="ECO:0000313" key="4">
    <source>
        <dbReference type="Proteomes" id="UP001431313"/>
    </source>
</evidence>
<evidence type="ECO:0000256" key="1">
    <source>
        <dbReference type="SAM" id="MobiDB-lite"/>
    </source>
</evidence>
<evidence type="ECO:0000259" key="2">
    <source>
        <dbReference type="PROSITE" id="PS51186"/>
    </source>
</evidence>
<sequence>MTGDEPTPAPASLPPAPARRLPAPAVRVRRIQEGDWSAITALEAAAYTPLGLSEGEQRLRSRAAVSPETCSVLHLGDRLAGYLLSLPCPPFRCPDLDRAEQPSAPGPHAGNLHLHDLVIARELRRQGLAQRLIRHLRRTAGSLGYERISLVAVGGADPFWAARGFTAHPGVRPPAGYGDQAVYMSQRLEAS</sequence>
<reference evidence="3" key="1">
    <citation type="submission" date="2022-08" db="EMBL/GenBank/DDBJ databases">
        <authorList>
            <person name="Somphong A."/>
            <person name="Phongsopitanun W."/>
        </authorList>
    </citation>
    <scope>NUCLEOTIDE SEQUENCE</scope>
    <source>
        <strain evidence="3">LP05-1</strain>
    </source>
</reference>
<protein>
    <submittedName>
        <fullName evidence="3">GNAT family N-acetyltransferase</fullName>
    </submittedName>
</protein>
<dbReference type="EMBL" id="JANUGQ010000004">
    <property type="protein sequence ID" value="MCS0635538.1"/>
    <property type="molecule type" value="Genomic_DNA"/>
</dbReference>
<evidence type="ECO:0000313" key="3">
    <source>
        <dbReference type="EMBL" id="MCS0635538.1"/>
    </source>
</evidence>
<feature type="compositionally biased region" description="Pro residues" evidence="1">
    <location>
        <begin position="7"/>
        <end position="17"/>
    </location>
</feature>
<dbReference type="InterPro" id="IPR016181">
    <property type="entry name" value="Acyl_CoA_acyltransferase"/>
</dbReference>
<gene>
    <name evidence="3" type="ORF">NX801_07670</name>
</gene>
<dbReference type="CDD" id="cd04301">
    <property type="entry name" value="NAT_SF"/>
    <property type="match status" value="1"/>
</dbReference>